<dbReference type="AlphaFoldDB" id="A0AAI8VEU2"/>
<comment type="caution">
    <text evidence="2">The sequence shown here is derived from an EMBL/GenBank/DDBJ whole genome shotgun (WGS) entry which is preliminary data.</text>
</comment>
<evidence type="ECO:0000313" key="2">
    <source>
        <dbReference type="EMBL" id="CAJ2503633.1"/>
    </source>
</evidence>
<name>A0AAI8VEU2_9PEZI</name>
<dbReference type="EMBL" id="CAUWAG010000006">
    <property type="protein sequence ID" value="CAJ2503633.1"/>
    <property type="molecule type" value="Genomic_DNA"/>
</dbReference>
<evidence type="ECO:0000313" key="3">
    <source>
        <dbReference type="Proteomes" id="UP001295740"/>
    </source>
</evidence>
<gene>
    <name evidence="2" type="ORF">KHLLAP_LOCUS4101</name>
</gene>
<accession>A0AAI8VEU2</accession>
<evidence type="ECO:0000256" key="1">
    <source>
        <dbReference type="SAM" id="MobiDB-lite"/>
    </source>
</evidence>
<proteinExistence type="predicted"/>
<reference evidence="2" key="1">
    <citation type="submission" date="2023-10" db="EMBL/GenBank/DDBJ databases">
        <authorList>
            <person name="Hackl T."/>
        </authorList>
    </citation>
    <scope>NUCLEOTIDE SEQUENCE</scope>
</reference>
<protein>
    <submittedName>
        <fullName evidence="2">Uu.00g110270.m01.CDS01</fullName>
    </submittedName>
</protein>
<sequence length="190" mass="20953">MNALEEFDEAARLIEVLRGTAKKHEDVAVYERDISKWKARMTTHHRSTTQKVRTQAIEKNTKTDGANTGRADDNSQATGNKDKEEDPLAIRDAKKTISEFMRLCARGLSDFKPTEDGDCPDPSTTMGMADCCLGVVGEKHLKVFALVKKAAEVDERAQEISQDPRSYVVCGSAPGTCYGRKAGNHPQHCP</sequence>
<feature type="region of interest" description="Disordered" evidence="1">
    <location>
        <begin position="41"/>
        <end position="88"/>
    </location>
</feature>
<dbReference type="Proteomes" id="UP001295740">
    <property type="component" value="Unassembled WGS sequence"/>
</dbReference>
<organism evidence="2 3">
    <name type="scientific">Anthostomella pinea</name>
    <dbReference type="NCBI Taxonomy" id="933095"/>
    <lineage>
        <taxon>Eukaryota</taxon>
        <taxon>Fungi</taxon>
        <taxon>Dikarya</taxon>
        <taxon>Ascomycota</taxon>
        <taxon>Pezizomycotina</taxon>
        <taxon>Sordariomycetes</taxon>
        <taxon>Xylariomycetidae</taxon>
        <taxon>Xylariales</taxon>
        <taxon>Xylariaceae</taxon>
        <taxon>Anthostomella</taxon>
    </lineage>
</organism>
<keyword evidence="3" id="KW-1185">Reference proteome</keyword>